<evidence type="ECO:0000313" key="12">
    <source>
        <dbReference type="EMBL" id="KZB62388.1"/>
    </source>
</evidence>
<reference evidence="12 13" key="1">
    <citation type="submission" date="2015-12" db="EMBL/GenBank/DDBJ databases">
        <title>Genome sequence of Thalassospira lucentensis MCCC 1A02072.</title>
        <authorList>
            <person name="Lu L."/>
            <person name="Lai Q."/>
            <person name="Shao Z."/>
            <person name="Qian P."/>
        </authorList>
    </citation>
    <scope>NUCLEOTIDE SEQUENCE [LARGE SCALE GENOMIC DNA]</scope>
    <source>
        <strain evidence="12 13">MCCC 1A02072</strain>
    </source>
</reference>
<comment type="caution">
    <text evidence="12">The sequence shown here is derived from an EMBL/GenBank/DDBJ whole genome shotgun (WGS) entry which is preliminary data.</text>
</comment>
<evidence type="ECO:0000256" key="8">
    <source>
        <dbReference type="PIRSR" id="PIRSR001589-1"/>
    </source>
</evidence>
<proteinExistence type="inferred from homology"/>
<dbReference type="Proteomes" id="UP000076335">
    <property type="component" value="Unassembled WGS sequence"/>
</dbReference>
<evidence type="ECO:0000256" key="3">
    <source>
        <dbReference type="ARBA" id="ARBA00012737"/>
    </source>
</evidence>
<evidence type="ECO:0000256" key="5">
    <source>
        <dbReference type="ARBA" id="ARBA00022840"/>
    </source>
</evidence>
<keyword evidence="8" id="KW-0061">Asparagine biosynthesis</keyword>
<feature type="domain" description="Glutamine amidotransferase type-2" evidence="11">
    <location>
        <begin position="2"/>
        <end position="211"/>
    </location>
</feature>
<dbReference type="PANTHER" id="PTHR43284:SF1">
    <property type="entry name" value="ASPARAGINE SYNTHETASE"/>
    <property type="match status" value="1"/>
</dbReference>
<feature type="binding site" evidence="9">
    <location>
        <position position="292"/>
    </location>
    <ligand>
        <name>ATP</name>
        <dbReference type="ChEBI" id="CHEBI:30616"/>
    </ligand>
</feature>
<evidence type="ECO:0000256" key="1">
    <source>
        <dbReference type="ARBA" id="ARBA00005187"/>
    </source>
</evidence>
<keyword evidence="5 9" id="KW-0067">ATP-binding</keyword>
<evidence type="ECO:0000256" key="7">
    <source>
        <dbReference type="ARBA" id="ARBA00048741"/>
    </source>
</evidence>
<comment type="pathway">
    <text evidence="1">Amino-acid biosynthesis; L-asparagine biosynthesis; L-asparagine from L-aspartate (L-Gln route): step 1/1.</text>
</comment>
<name>A0A154L308_9PROT</name>
<dbReference type="NCBIfam" id="TIGR01536">
    <property type="entry name" value="asn_synth_AEB"/>
    <property type="match status" value="1"/>
</dbReference>
<dbReference type="OrthoDB" id="9763290at2"/>
<comment type="similarity">
    <text evidence="2">Belongs to the asparagine synthetase family.</text>
</comment>
<dbReference type="EMBL" id="LPVY01000021">
    <property type="protein sequence ID" value="KZB62388.1"/>
    <property type="molecule type" value="Genomic_DNA"/>
</dbReference>
<dbReference type="GO" id="GO:0004066">
    <property type="term" value="F:asparagine synthase (glutamine-hydrolyzing) activity"/>
    <property type="evidence" value="ECO:0007669"/>
    <property type="project" value="UniProtKB-EC"/>
</dbReference>
<accession>A0A154L308</accession>
<evidence type="ECO:0000256" key="6">
    <source>
        <dbReference type="ARBA" id="ARBA00022962"/>
    </source>
</evidence>
<dbReference type="GO" id="GO:0006529">
    <property type="term" value="P:asparagine biosynthetic process"/>
    <property type="evidence" value="ECO:0007669"/>
    <property type="project" value="UniProtKB-KW"/>
</dbReference>
<evidence type="ECO:0000256" key="2">
    <source>
        <dbReference type="ARBA" id="ARBA00005752"/>
    </source>
</evidence>
<dbReference type="Pfam" id="PF13537">
    <property type="entry name" value="GATase_7"/>
    <property type="match status" value="1"/>
</dbReference>
<gene>
    <name evidence="12" type="ORF">AUP42_05445</name>
</gene>
<feature type="active site" description="For GATase activity" evidence="8">
    <location>
        <position position="2"/>
    </location>
</feature>
<evidence type="ECO:0000256" key="10">
    <source>
        <dbReference type="PIRSR" id="PIRSR001589-3"/>
    </source>
</evidence>
<feature type="binding site" evidence="9">
    <location>
        <position position="98"/>
    </location>
    <ligand>
        <name>L-glutamine</name>
        <dbReference type="ChEBI" id="CHEBI:58359"/>
    </ligand>
</feature>
<dbReference type="GO" id="GO:0005829">
    <property type="term" value="C:cytosol"/>
    <property type="evidence" value="ECO:0007669"/>
    <property type="project" value="TreeGrafter"/>
</dbReference>
<dbReference type="InterPro" id="IPR029055">
    <property type="entry name" value="Ntn_hydrolases_N"/>
</dbReference>
<evidence type="ECO:0000259" key="11">
    <source>
        <dbReference type="PROSITE" id="PS51278"/>
    </source>
</evidence>
<evidence type="ECO:0000256" key="9">
    <source>
        <dbReference type="PIRSR" id="PIRSR001589-2"/>
    </source>
</evidence>
<dbReference type="InterPro" id="IPR051786">
    <property type="entry name" value="ASN_synthetase/amidase"/>
</dbReference>
<comment type="catalytic activity">
    <reaction evidence="7">
        <text>L-aspartate + L-glutamine + ATP + H2O = L-asparagine + L-glutamate + AMP + diphosphate + H(+)</text>
        <dbReference type="Rhea" id="RHEA:12228"/>
        <dbReference type="ChEBI" id="CHEBI:15377"/>
        <dbReference type="ChEBI" id="CHEBI:15378"/>
        <dbReference type="ChEBI" id="CHEBI:29985"/>
        <dbReference type="ChEBI" id="CHEBI:29991"/>
        <dbReference type="ChEBI" id="CHEBI:30616"/>
        <dbReference type="ChEBI" id="CHEBI:33019"/>
        <dbReference type="ChEBI" id="CHEBI:58048"/>
        <dbReference type="ChEBI" id="CHEBI:58359"/>
        <dbReference type="ChEBI" id="CHEBI:456215"/>
        <dbReference type="EC" id="6.3.5.4"/>
    </reaction>
</comment>
<dbReference type="SUPFAM" id="SSF56235">
    <property type="entry name" value="N-terminal nucleophile aminohydrolases (Ntn hydrolases)"/>
    <property type="match status" value="1"/>
</dbReference>
<dbReference type="InterPro" id="IPR006426">
    <property type="entry name" value="Asn_synth_AEB"/>
</dbReference>
<dbReference type="SUPFAM" id="SSF52402">
    <property type="entry name" value="Adenine nucleotide alpha hydrolases-like"/>
    <property type="match status" value="1"/>
</dbReference>
<keyword evidence="4 9" id="KW-0547">Nucleotide-binding</keyword>
<dbReference type="PIRSF" id="PIRSF001589">
    <property type="entry name" value="Asn_synthetase_glu-h"/>
    <property type="match status" value="1"/>
</dbReference>
<dbReference type="EC" id="6.3.5.4" evidence="3"/>
<organism evidence="12 13">
    <name type="scientific">Thalassospira lucentensis</name>
    <dbReference type="NCBI Taxonomy" id="168935"/>
    <lineage>
        <taxon>Bacteria</taxon>
        <taxon>Pseudomonadati</taxon>
        <taxon>Pseudomonadota</taxon>
        <taxon>Alphaproteobacteria</taxon>
        <taxon>Rhodospirillales</taxon>
        <taxon>Thalassospiraceae</taxon>
        <taxon>Thalassospira</taxon>
    </lineage>
</organism>
<dbReference type="Gene3D" id="3.60.20.10">
    <property type="entry name" value="Glutamine Phosphoribosylpyrophosphate, subunit 1, domain 1"/>
    <property type="match status" value="1"/>
</dbReference>
<dbReference type="PROSITE" id="PS51278">
    <property type="entry name" value="GATASE_TYPE_2"/>
    <property type="match status" value="1"/>
</dbReference>
<dbReference type="Gene3D" id="3.40.50.620">
    <property type="entry name" value="HUPs"/>
    <property type="match status" value="1"/>
</dbReference>
<dbReference type="InterPro" id="IPR014729">
    <property type="entry name" value="Rossmann-like_a/b/a_fold"/>
</dbReference>
<dbReference type="InterPro" id="IPR033738">
    <property type="entry name" value="AsnB_N"/>
</dbReference>
<dbReference type="CDD" id="cd00712">
    <property type="entry name" value="AsnB"/>
    <property type="match status" value="1"/>
</dbReference>
<dbReference type="InterPro" id="IPR001962">
    <property type="entry name" value="Asn_synthase"/>
</dbReference>
<feature type="site" description="Important for beta-aspartyl-AMP intermediate formation" evidence="10">
    <location>
        <position position="367"/>
    </location>
</feature>
<dbReference type="Pfam" id="PF00733">
    <property type="entry name" value="Asn_synthase"/>
    <property type="match status" value="1"/>
</dbReference>
<keyword evidence="6 8" id="KW-0315">Glutamine amidotransferase</keyword>
<dbReference type="InterPro" id="IPR017932">
    <property type="entry name" value="GATase_2_dom"/>
</dbReference>
<sequence>MCGITGFIGRGDHADILAMTTALAHRGPDGEGFHVDESKHVYLGHRRLAVRDIDGGAQPMWDTTGSTGIVYNGEIYNCDELRSELEDAGFVFLSSHSDTEVLLHGYRHWGLELAKRLNGMFAFAIIDKDRQQLYLARDRFGEKPLFYTPNPDFFAFSSELKSLSKHSRLRPTVSDRGMQKLFAYGYIPAPNTLLDNVFKLIPGHYMTVNMASLEFSVVKYWEFSLSPNNDLTSADDDILAEQLRALILRSVDRRLVSDVPLGIFLSGGLDSSAILSTAAKLKSPNEISSFTIGFNERSYDESEYAGKVAEFIGSEHHLKLLSMNDAQNLIPQILSQLDEPICDASLMPTYMLSKFTKEHVTVALSGDGGDELFAGYDPFVALKPAHLYSKYIPGLAHKLFKSLANALPKSGRNMSLDFKLRRTLSGLSYPESIWAPVWMAPLPPDQIASFFETPLPLEELYSEAMEIWDSSPAADRVDRLLNFFTILYLQNNILTKVDRASMMCSLETRAIFLDNDLVDFCCNLPSHFKLRNGKRKFLLKKAMEPLLPHEIIYRKKKGFGIPLADWLKNTPEVSTAIGIAGIDNSFARKQWHDHKNGKSDNRFFIWTWLSLQYAAHRSAS</sequence>
<dbReference type="RefSeq" id="WP_062952955.1">
    <property type="nucleotide sequence ID" value="NZ_LPVY01000021.1"/>
</dbReference>
<dbReference type="CDD" id="cd01991">
    <property type="entry name" value="Asn_synthase_B_C"/>
    <property type="match status" value="1"/>
</dbReference>
<evidence type="ECO:0000256" key="4">
    <source>
        <dbReference type="ARBA" id="ARBA00022741"/>
    </source>
</evidence>
<dbReference type="AlphaFoldDB" id="A0A154L308"/>
<dbReference type="GO" id="GO:0005524">
    <property type="term" value="F:ATP binding"/>
    <property type="evidence" value="ECO:0007669"/>
    <property type="project" value="UniProtKB-KW"/>
</dbReference>
<feature type="binding site" evidence="9">
    <location>
        <begin position="365"/>
        <end position="366"/>
    </location>
    <ligand>
        <name>ATP</name>
        <dbReference type="ChEBI" id="CHEBI:30616"/>
    </ligand>
</feature>
<dbReference type="PANTHER" id="PTHR43284">
    <property type="entry name" value="ASPARAGINE SYNTHETASE (GLUTAMINE-HYDROLYZING)"/>
    <property type="match status" value="1"/>
</dbReference>
<keyword evidence="8" id="KW-0028">Amino-acid biosynthesis</keyword>
<protein>
    <recommendedName>
        <fullName evidence="3">asparagine synthase (glutamine-hydrolyzing)</fullName>
        <ecNumber evidence="3">6.3.5.4</ecNumber>
    </recommendedName>
</protein>
<evidence type="ECO:0000313" key="13">
    <source>
        <dbReference type="Proteomes" id="UP000076335"/>
    </source>
</evidence>